<keyword evidence="3" id="KW-1185">Reference proteome</keyword>
<dbReference type="OrthoDB" id="2427707at2759"/>
<organism evidence="2 3">
    <name type="scientific">Diversispora eburnea</name>
    <dbReference type="NCBI Taxonomy" id="1213867"/>
    <lineage>
        <taxon>Eukaryota</taxon>
        <taxon>Fungi</taxon>
        <taxon>Fungi incertae sedis</taxon>
        <taxon>Mucoromycota</taxon>
        <taxon>Glomeromycotina</taxon>
        <taxon>Glomeromycetes</taxon>
        <taxon>Diversisporales</taxon>
        <taxon>Diversisporaceae</taxon>
        <taxon>Diversispora</taxon>
    </lineage>
</organism>
<evidence type="ECO:0000313" key="2">
    <source>
        <dbReference type="EMBL" id="CAG8581385.1"/>
    </source>
</evidence>
<sequence length="109" mass="12596">MNQNIIFATILIAFSAFFIYFMNASPIELLPRAPSNIAYCDFTKDVIGQITFTELWNGCVRITTQFNAGFPDRTSKYKYQIFGKERGERKDYRLLFGTMEIATSVRIIN</sequence>
<accession>A0A9N9BVM0</accession>
<dbReference type="AlphaFoldDB" id="A0A9N9BVM0"/>
<feature type="transmembrane region" description="Helical" evidence="1">
    <location>
        <begin position="6"/>
        <end position="22"/>
    </location>
</feature>
<dbReference type="EMBL" id="CAJVPK010001309">
    <property type="protein sequence ID" value="CAG8581385.1"/>
    <property type="molecule type" value="Genomic_DNA"/>
</dbReference>
<protein>
    <submittedName>
        <fullName evidence="2">11198_t:CDS:1</fullName>
    </submittedName>
</protein>
<name>A0A9N9BVM0_9GLOM</name>
<comment type="caution">
    <text evidence="2">The sequence shown here is derived from an EMBL/GenBank/DDBJ whole genome shotgun (WGS) entry which is preliminary data.</text>
</comment>
<evidence type="ECO:0000256" key="1">
    <source>
        <dbReference type="SAM" id="Phobius"/>
    </source>
</evidence>
<keyword evidence="1" id="KW-0472">Membrane</keyword>
<keyword evidence="1" id="KW-1133">Transmembrane helix</keyword>
<gene>
    <name evidence="2" type="ORF">DEBURN_LOCUS8589</name>
</gene>
<dbReference type="Proteomes" id="UP000789706">
    <property type="component" value="Unassembled WGS sequence"/>
</dbReference>
<keyword evidence="1" id="KW-0812">Transmembrane</keyword>
<reference evidence="2" key="1">
    <citation type="submission" date="2021-06" db="EMBL/GenBank/DDBJ databases">
        <authorList>
            <person name="Kallberg Y."/>
            <person name="Tangrot J."/>
            <person name="Rosling A."/>
        </authorList>
    </citation>
    <scope>NUCLEOTIDE SEQUENCE</scope>
    <source>
        <strain evidence="2">AZ414A</strain>
    </source>
</reference>
<evidence type="ECO:0000313" key="3">
    <source>
        <dbReference type="Proteomes" id="UP000789706"/>
    </source>
</evidence>
<proteinExistence type="predicted"/>